<evidence type="ECO:0000256" key="4">
    <source>
        <dbReference type="ARBA" id="ARBA00022490"/>
    </source>
</evidence>
<dbReference type="SUPFAM" id="SSF52374">
    <property type="entry name" value="Nucleotidylyl transferase"/>
    <property type="match status" value="1"/>
</dbReference>
<dbReference type="PANTHER" id="PTHR45765:SF1">
    <property type="entry name" value="METHIONINE--TRNA LIGASE, CYTOPLASMIC"/>
    <property type="match status" value="1"/>
</dbReference>
<comment type="similarity">
    <text evidence="12">Belongs to the class-I aminoacyl-tRNA synthetase family.</text>
</comment>
<evidence type="ECO:0000313" key="16">
    <source>
        <dbReference type="Proteomes" id="UP000826195"/>
    </source>
</evidence>
<comment type="subcellular location">
    <subcellularLocation>
        <location evidence="1">Cytoplasm</location>
    </subcellularLocation>
</comment>
<comment type="catalytic activity">
    <reaction evidence="11">
        <text>tRNA(Met) + L-methionine + ATP = L-methionyl-tRNA(Met) + AMP + diphosphate</text>
        <dbReference type="Rhea" id="RHEA:13481"/>
        <dbReference type="Rhea" id="RHEA-COMP:9667"/>
        <dbReference type="Rhea" id="RHEA-COMP:9698"/>
        <dbReference type="ChEBI" id="CHEBI:30616"/>
        <dbReference type="ChEBI" id="CHEBI:33019"/>
        <dbReference type="ChEBI" id="CHEBI:57844"/>
        <dbReference type="ChEBI" id="CHEBI:78442"/>
        <dbReference type="ChEBI" id="CHEBI:78530"/>
        <dbReference type="ChEBI" id="CHEBI:456215"/>
        <dbReference type="EC" id="6.1.1.10"/>
    </reaction>
</comment>
<protein>
    <recommendedName>
        <fullName evidence="3">Methionine--tRNA ligase, cytoplasmic</fullName>
        <ecNumber evidence="2">6.1.1.10</ecNumber>
    </recommendedName>
    <alternativeName>
        <fullName evidence="10">Methionyl-tRNA synthetase</fullName>
    </alternativeName>
</protein>
<keyword evidence="5 12" id="KW-0436">Ligase</keyword>
<dbReference type="GO" id="GO:0005829">
    <property type="term" value="C:cytosol"/>
    <property type="evidence" value="ECO:0007669"/>
    <property type="project" value="TreeGrafter"/>
</dbReference>
<dbReference type="InterPro" id="IPR029038">
    <property type="entry name" value="MetRS_Zn"/>
</dbReference>
<dbReference type="Proteomes" id="UP000826195">
    <property type="component" value="Unassembled WGS sequence"/>
</dbReference>
<evidence type="ECO:0000313" key="15">
    <source>
        <dbReference type="EMBL" id="KAH0540199.1"/>
    </source>
</evidence>
<evidence type="ECO:0000256" key="11">
    <source>
        <dbReference type="ARBA" id="ARBA00047364"/>
    </source>
</evidence>
<organism evidence="15 16">
    <name type="scientific">Cotesia glomerata</name>
    <name type="common">Lepidopteran parasitic wasp</name>
    <name type="synonym">Apanteles glomeratus</name>
    <dbReference type="NCBI Taxonomy" id="32391"/>
    <lineage>
        <taxon>Eukaryota</taxon>
        <taxon>Metazoa</taxon>
        <taxon>Ecdysozoa</taxon>
        <taxon>Arthropoda</taxon>
        <taxon>Hexapoda</taxon>
        <taxon>Insecta</taxon>
        <taxon>Pterygota</taxon>
        <taxon>Neoptera</taxon>
        <taxon>Endopterygota</taxon>
        <taxon>Hymenoptera</taxon>
        <taxon>Apocrita</taxon>
        <taxon>Ichneumonoidea</taxon>
        <taxon>Braconidae</taxon>
        <taxon>Microgastrinae</taxon>
        <taxon>Cotesia</taxon>
    </lineage>
</organism>
<dbReference type="GO" id="GO:0005524">
    <property type="term" value="F:ATP binding"/>
    <property type="evidence" value="ECO:0007669"/>
    <property type="project" value="UniProtKB-KW"/>
</dbReference>
<dbReference type="PANTHER" id="PTHR45765">
    <property type="entry name" value="METHIONINE--TRNA LIGASE"/>
    <property type="match status" value="1"/>
</dbReference>
<feature type="domain" description="Methionyl/Leucyl tRNA synthetase" evidence="14">
    <location>
        <begin position="149"/>
        <end position="267"/>
    </location>
</feature>
<evidence type="ECO:0000256" key="13">
    <source>
        <dbReference type="SAM" id="MobiDB-lite"/>
    </source>
</evidence>
<dbReference type="AlphaFoldDB" id="A0AAV7I2W4"/>
<evidence type="ECO:0000256" key="7">
    <source>
        <dbReference type="ARBA" id="ARBA00022840"/>
    </source>
</evidence>
<feature type="compositionally biased region" description="Basic and acidic residues" evidence="13">
    <location>
        <begin position="14"/>
        <end position="23"/>
    </location>
</feature>
<keyword evidence="9 12" id="KW-0030">Aminoacyl-tRNA synthetase</keyword>
<comment type="caution">
    <text evidence="15">The sequence shown here is derived from an EMBL/GenBank/DDBJ whole genome shotgun (WGS) entry which is preliminary data.</text>
</comment>
<dbReference type="GO" id="GO:0006431">
    <property type="term" value="P:methionyl-tRNA aminoacylation"/>
    <property type="evidence" value="ECO:0007669"/>
    <property type="project" value="TreeGrafter"/>
</dbReference>
<proteinExistence type="inferred from homology"/>
<evidence type="ECO:0000256" key="8">
    <source>
        <dbReference type="ARBA" id="ARBA00022917"/>
    </source>
</evidence>
<reference evidence="15 16" key="1">
    <citation type="journal article" date="2021" name="J. Hered.">
        <title>A chromosome-level genome assembly of the parasitoid wasp, Cotesia glomerata (Hymenoptera: Braconidae).</title>
        <authorList>
            <person name="Pinto B.J."/>
            <person name="Weis J.J."/>
            <person name="Gamble T."/>
            <person name="Ode P.J."/>
            <person name="Paul R."/>
            <person name="Zaspel J.M."/>
        </authorList>
    </citation>
    <scope>NUCLEOTIDE SEQUENCE [LARGE SCALE GENOMIC DNA]</scope>
    <source>
        <strain evidence="15">CgM1</strain>
    </source>
</reference>
<dbReference type="EC" id="6.1.1.10" evidence="2"/>
<gene>
    <name evidence="15" type="ORF">KQX54_014443</name>
</gene>
<dbReference type="Gene3D" id="3.40.50.620">
    <property type="entry name" value="HUPs"/>
    <property type="match status" value="1"/>
</dbReference>
<dbReference type="Gene3D" id="2.20.28.20">
    <property type="entry name" value="Methionyl-tRNA synthetase, Zn-domain"/>
    <property type="match status" value="1"/>
</dbReference>
<evidence type="ECO:0000256" key="12">
    <source>
        <dbReference type="RuleBase" id="RU363039"/>
    </source>
</evidence>
<accession>A0AAV7I2W4</accession>
<keyword evidence="4" id="KW-0963">Cytoplasm</keyword>
<evidence type="ECO:0000256" key="2">
    <source>
        <dbReference type="ARBA" id="ARBA00012838"/>
    </source>
</evidence>
<evidence type="ECO:0000256" key="3">
    <source>
        <dbReference type="ARBA" id="ARBA00018335"/>
    </source>
</evidence>
<keyword evidence="16" id="KW-1185">Reference proteome</keyword>
<keyword evidence="6 12" id="KW-0547">Nucleotide-binding</keyword>
<evidence type="ECO:0000256" key="1">
    <source>
        <dbReference type="ARBA" id="ARBA00004496"/>
    </source>
</evidence>
<name>A0AAV7I2W4_COTGL</name>
<evidence type="ECO:0000256" key="9">
    <source>
        <dbReference type="ARBA" id="ARBA00023146"/>
    </source>
</evidence>
<dbReference type="GO" id="GO:0017101">
    <property type="term" value="C:aminoacyl-tRNA synthetase multienzyme complex"/>
    <property type="evidence" value="ECO:0007669"/>
    <property type="project" value="TreeGrafter"/>
</dbReference>
<dbReference type="FunFam" id="2.20.28.20:FF:000001">
    <property type="entry name" value="Methionine--tRNA ligase"/>
    <property type="match status" value="1"/>
</dbReference>
<evidence type="ECO:0000256" key="6">
    <source>
        <dbReference type="ARBA" id="ARBA00022741"/>
    </source>
</evidence>
<keyword evidence="8 12" id="KW-0648">Protein biosynthesis</keyword>
<feature type="region of interest" description="Disordered" evidence="13">
    <location>
        <begin position="1"/>
        <end position="23"/>
    </location>
</feature>
<evidence type="ECO:0000259" key="14">
    <source>
        <dbReference type="Pfam" id="PF09334"/>
    </source>
</evidence>
<evidence type="ECO:0000256" key="5">
    <source>
        <dbReference type="ARBA" id="ARBA00022598"/>
    </source>
</evidence>
<dbReference type="SUPFAM" id="SSF57770">
    <property type="entry name" value="Methionyl-tRNA synthetase (MetRS), Zn-domain"/>
    <property type="match status" value="1"/>
</dbReference>
<evidence type="ECO:0000256" key="10">
    <source>
        <dbReference type="ARBA" id="ARBA00030904"/>
    </source>
</evidence>
<dbReference type="GO" id="GO:0004825">
    <property type="term" value="F:methionine-tRNA ligase activity"/>
    <property type="evidence" value="ECO:0007669"/>
    <property type="project" value="UniProtKB-EC"/>
</dbReference>
<dbReference type="InterPro" id="IPR023458">
    <property type="entry name" value="Met-tRNA_ligase_1"/>
</dbReference>
<dbReference type="EMBL" id="JAHXZJ010002609">
    <property type="protein sequence ID" value="KAH0540199.1"/>
    <property type="molecule type" value="Genomic_DNA"/>
</dbReference>
<dbReference type="InterPro" id="IPR015413">
    <property type="entry name" value="Methionyl/Leucyl_tRNA_Synth"/>
</dbReference>
<sequence length="289" mass="33312">MENSKPTSVLQENNLKEKEEESVTKDELQAVKSSWLSKTQLTSKKLEYPVLPKKGERNILITSALPYVDKVLHQGNIIGCEVTSMEPRQAKVFEEKMTCQEICDEHFTIHDEVYRWFNIAIAFDRFGRTCIKEQTEVVQQFFLRVKEQEFVEGICLDRKYEDARDDQCNGCGHLINATELINPRCKLCNQTPVVKTSDHFFLNLPKIKPKIKEYISSAEANWSGVARSATKPWLQDGLKPRCITRDIKWGIPVPLKSYEDKVFYEWSTTKTTSSSGVLSQRWTSRCTSS</sequence>
<keyword evidence="7 12" id="KW-0067">ATP-binding</keyword>
<dbReference type="InterPro" id="IPR014729">
    <property type="entry name" value="Rossmann-like_a/b/a_fold"/>
</dbReference>
<dbReference type="Pfam" id="PF09334">
    <property type="entry name" value="tRNA-synt_1g"/>
    <property type="match status" value="1"/>
</dbReference>